<protein>
    <recommendedName>
        <fullName evidence="10">C2H2-type domain-containing protein</fullName>
    </recommendedName>
</protein>
<comment type="caution">
    <text evidence="11">The sequence shown here is derived from an EMBL/GenBank/DDBJ whole genome shotgun (WGS) entry which is preliminary data.</text>
</comment>
<dbReference type="GO" id="GO:0070042">
    <property type="term" value="F:rRNA (uridine-N3-)-methyltransferase activity"/>
    <property type="evidence" value="ECO:0007669"/>
    <property type="project" value="InterPro"/>
</dbReference>
<evidence type="ECO:0000256" key="9">
    <source>
        <dbReference type="SAM" id="SignalP"/>
    </source>
</evidence>
<dbReference type="Pfam" id="PF13894">
    <property type="entry name" value="zf-C2H2_4"/>
    <property type="match status" value="1"/>
</dbReference>
<feature type="domain" description="C2H2-type" evidence="10">
    <location>
        <begin position="268"/>
        <end position="296"/>
    </location>
</feature>
<dbReference type="GO" id="GO:0070475">
    <property type="term" value="P:rRNA base methylation"/>
    <property type="evidence" value="ECO:0007669"/>
    <property type="project" value="InterPro"/>
</dbReference>
<keyword evidence="12" id="KW-1185">Reference proteome</keyword>
<feature type="non-terminal residue" evidence="11">
    <location>
        <position position="491"/>
    </location>
</feature>
<evidence type="ECO:0000256" key="3">
    <source>
        <dbReference type="ARBA" id="ARBA00022737"/>
    </source>
</evidence>
<name>A0A812JJ79_SYMPI</name>
<evidence type="ECO:0000256" key="7">
    <source>
        <dbReference type="PROSITE-ProRule" id="PRU00042"/>
    </source>
</evidence>
<dbReference type="PROSITE" id="PS50157">
    <property type="entry name" value="ZINC_FINGER_C2H2_2"/>
    <property type="match status" value="2"/>
</dbReference>
<keyword evidence="4 7" id="KW-0863">Zinc-finger</keyword>
<accession>A0A812JJ79</accession>
<dbReference type="PROSITE" id="PS00028">
    <property type="entry name" value="ZINC_FINGER_C2H2_1"/>
    <property type="match status" value="1"/>
</dbReference>
<evidence type="ECO:0000256" key="8">
    <source>
        <dbReference type="SAM" id="MobiDB-lite"/>
    </source>
</evidence>
<dbReference type="SUPFAM" id="SSF57667">
    <property type="entry name" value="beta-beta-alpha zinc fingers"/>
    <property type="match status" value="1"/>
</dbReference>
<evidence type="ECO:0000256" key="1">
    <source>
        <dbReference type="ARBA" id="ARBA00004123"/>
    </source>
</evidence>
<feature type="region of interest" description="Disordered" evidence="8">
    <location>
        <begin position="320"/>
        <end position="339"/>
    </location>
</feature>
<dbReference type="GO" id="GO:0005634">
    <property type="term" value="C:nucleus"/>
    <property type="evidence" value="ECO:0007669"/>
    <property type="project" value="UniProtKB-SubCell"/>
</dbReference>
<dbReference type="InterPro" id="IPR050888">
    <property type="entry name" value="ZnF_C2H2-type_TF"/>
</dbReference>
<dbReference type="Gene3D" id="3.30.160.60">
    <property type="entry name" value="Classic Zinc Finger"/>
    <property type="match status" value="1"/>
</dbReference>
<dbReference type="SUPFAM" id="SSF53335">
    <property type="entry name" value="S-adenosyl-L-methionine-dependent methyltransferases"/>
    <property type="match status" value="1"/>
</dbReference>
<dbReference type="InterPro" id="IPR036236">
    <property type="entry name" value="Znf_C2H2_sf"/>
</dbReference>
<evidence type="ECO:0000259" key="10">
    <source>
        <dbReference type="PROSITE" id="PS50157"/>
    </source>
</evidence>
<dbReference type="AlphaFoldDB" id="A0A812JJ79"/>
<dbReference type="SMART" id="SM00355">
    <property type="entry name" value="ZnF_C2H2"/>
    <property type="match status" value="2"/>
</dbReference>
<organism evidence="11 12">
    <name type="scientific">Symbiodinium pilosum</name>
    <name type="common">Dinoflagellate</name>
    <dbReference type="NCBI Taxonomy" id="2952"/>
    <lineage>
        <taxon>Eukaryota</taxon>
        <taxon>Sar</taxon>
        <taxon>Alveolata</taxon>
        <taxon>Dinophyceae</taxon>
        <taxon>Suessiales</taxon>
        <taxon>Symbiodiniaceae</taxon>
        <taxon>Symbiodinium</taxon>
    </lineage>
</organism>
<dbReference type="PANTHER" id="PTHR24406">
    <property type="entry name" value="TRANSCRIPTIONAL REPRESSOR CTCFL-RELATED"/>
    <property type="match status" value="1"/>
</dbReference>
<feature type="compositionally biased region" description="Low complexity" evidence="8">
    <location>
        <begin position="326"/>
        <end position="336"/>
    </location>
</feature>
<proteinExistence type="predicted"/>
<dbReference type="Pfam" id="PF10354">
    <property type="entry name" value="BMT5-like"/>
    <property type="match status" value="1"/>
</dbReference>
<reference evidence="11" key="1">
    <citation type="submission" date="2021-02" db="EMBL/GenBank/DDBJ databases">
        <authorList>
            <person name="Dougan E. K."/>
            <person name="Rhodes N."/>
            <person name="Thang M."/>
            <person name="Chan C."/>
        </authorList>
    </citation>
    <scope>NUCLEOTIDE SEQUENCE</scope>
</reference>
<comment type="subcellular location">
    <subcellularLocation>
        <location evidence="1">Nucleus</location>
    </subcellularLocation>
</comment>
<keyword evidence="5" id="KW-0862">Zinc</keyword>
<dbReference type="Gene3D" id="3.40.50.150">
    <property type="entry name" value="Vaccinia Virus protein VP39"/>
    <property type="match status" value="1"/>
</dbReference>
<evidence type="ECO:0000313" key="11">
    <source>
        <dbReference type="EMBL" id="CAE7202863.1"/>
    </source>
</evidence>
<dbReference type="InterPro" id="IPR013087">
    <property type="entry name" value="Znf_C2H2_type"/>
</dbReference>
<evidence type="ECO:0000256" key="2">
    <source>
        <dbReference type="ARBA" id="ARBA00022723"/>
    </source>
</evidence>
<evidence type="ECO:0000256" key="6">
    <source>
        <dbReference type="ARBA" id="ARBA00023242"/>
    </source>
</evidence>
<dbReference type="InterPro" id="IPR029063">
    <property type="entry name" value="SAM-dependent_MTases_sf"/>
</dbReference>
<feature type="signal peptide" evidence="9">
    <location>
        <begin position="1"/>
        <end position="31"/>
    </location>
</feature>
<dbReference type="OrthoDB" id="427910at2759"/>
<sequence length="491" mass="53986">EGAGAEVLLLGEANFSFALALLGLLLPPAKPAKRPGQQPGQKEQDELWEQALKERLGIVASYLQLPSEACKSLRLTATCYESHPELVEKYPEAVGILSRLRDFGDMVEVRFSVDALCLESFGDSRWDVVAWNHPHLGTEDLKLHGYLLAHFFDTAARSLRRNGRVVLALLEGQEARWELAKHAAAQGFKVHKAVPFETSSFPGYECKRNSTGKSFKNLHVQKATAAPMLSRLYHLLHVESGLTEFFEGADVTAPVAHNTANAIAETSLACNHCGKVFSTCQGLKTHVRQVHELKKYGDRASVEHKCECGRAFRDAEALSQHKRAAHNNNHGAAQGGSRRQGYSYRSCEVCGMSLALGTSMAAHLEALRPVDRRVFCACGRSFPEPRALEQHLRTCAEAASLAEPKAACTSSVFVHGLGGFLQRLCWPCQMGIFARKMDRALCSRKDSDNCWMYFLSVSLHPIRDAMTLEAIRSGNGAVLCAFLRRGPVAEG</sequence>
<evidence type="ECO:0000256" key="5">
    <source>
        <dbReference type="ARBA" id="ARBA00022833"/>
    </source>
</evidence>
<keyword evidence="6" id="KW-0539">Nucleus</keyword>
<evidence type="ECO:0000313" key="12">
    <source>
        <dbReference type="Proteomes" id="UP000649617"/>
    </source>
</evidence>
<dbReference type="InterPro" id="IPR019446">
    <property type="entry name" value="BMT5-like"/>
</dbReference>
<gene>
    <name evidence="11" type="ORF">SPIL2461_LOCUS1870</name>
</gene>
<dbReference type="EMBL" id="CAJNIZ010001916">
    <property type="protein sequence ID" value="CAE7202863.1"/>
    <property type="molecule type" value="Genomic_DNA"/>
</dbReference>
<dbReference type="GO" id="GO:0008270">
    <property type="term" value="F:zinc ion binding"/>
    <property type="evidence" value="ECO:0007669"/>
    <property type="project" value="UniProtKB-KW"/>
</dbReference>
<keyword evidence="9" id="KW-0732">Signal</keyword>
<feature type="chain" id="PRO_5032928038" description="C2H2-type domain-containing protein" evidence="9">
    <location>
        <begin position="32"/>
        <end position="491"/>
    </location>
</feature>
<keyword evidence="2" id="KW-0479">Metal-binding</keyword>
<feature type="domain" description="C2H2-type" evidence="10">
    <location>
        <begin position="304"/>
        <end position="331"/>
    </location>
</feature>
<dbReference type="Proteomes" id="UP000649617">
    <property type="component" value="Unassembled WGS sequence"/>
</dbReference>
<evidence type="ECO:0000256" key="4">
    <source>
        <dbReference type="ARBA" id="ARBA00022771"/>
    </source>
</evidence>
<keyword evidence="3" id="KW-0677">Repeat</keyword>